<feature type="compositionally biased region" description="Basic and acidic residues" evidence="1">
    <location>
        <begin position="552"/>
        <end position="561"/>
    </location>
</feature>
<sequence>MDKIQIDKVALDARLLSGRTFEDLTRLDLHITSSEPRTTTPAIAQEHMKLITMINNLPRLSCLSLSNLPYHNERTLLPLNGFIPHLRPRNVHTLSLDVIDGACQELPALCSALVAPLSTLRLGFRLYKDFSNAPWNNLFSQLQEVLVSLEHLEISIGSEEYHAGGREKIDQMLQWLARHVQEDWEEDSEDDDDDRFQLWFDEFYEFLYIEDGSKKTSSSVTNTRMLEEEDLPYSEPTSLLQDAANGSASLIRSGQFATRLELAFRSLQIQRIELHARLMKAGPDLAPGLSHLMRQTGRSPFKDVLYGVQPSWEYKPTDMVTRLTEEVISALLQSRMPISVLVTDRLQIDRFTLCPTQLASARDFRSLTHLVLRIGLCNQDFDAADSDIDFSVLLNNLPCLEDVSIANRPRPDDKKLLPLNKLLAHIKFSSGVQRLGLSVVRDASFELLSFLANLPTSLKRLTVRIIVDRDLENAPWNTMFSELRGVLTQLDHLVIVIGSREFRAKGKEKIDQRLEWLAENMPEYRKDENGDDEDDEEEEDEDEDDEDEEEDQRPKFTKECIRIGNGVSMRVRPI</sequence>
<organism evidence="2 3">
    <name type="scientific">Aureobasidium melanogenum</name>
    <name type="common">Aureobasidium pullulans var. melanogenum</name>
    <dbReference type="NCBI Taxonomy" id="46634"/>
    <lineage>
        <taxon>Eukaryota</taxon>
        <taxon>Fungi</taxon>
        <taxon>Dikarya</taxon>
        <taxon>Ascomycota</taxon>
        <taxon>Pezizomycotina</taxon>
        <taxon>Dothideomycetes</taxon>
        <taxon>Dothideomycetidae</taxon>
        <taxon>Dothideales</taxon>
        <taxon>Saccotheciaceae</taxon>
        <taxon>Aureobasidium</taxon>
    </lineage>
</organism>
<protein>
    <submittedName>
        <fullName evidence="2">Uncharacterized protein</fullName>
    </submittedName>
</protein>
<comment type="caution">
    <text evidence="2">The sequence shown here is derived from an EMBL/GenBank/DDBJ whole genome shotgun (WGS) entry which is preliminary data.</text>
</comment>
<evidence type="ECO:0000313" key="2">
    <source>
        <dbReference type="EMBL" id="KAH0215211.1"/>
    </source>
</evidence>
<gene>
    <name evidence="2" type="ORF">KCV03_g8127</name>
</gene>
<evidence type="ECO:0000313" key="3">
    <source>
        <dbReference type="Proteomes" id="UP000767238"/>
    </source>
</evidence>
<dbReference type="EMBL" id="JAHFYH010000075">
    <property type="protein sequence ID" value="KAH0215211.1"/>
    <property type="molecule type" value="Genomic_DNA"/>
</dbReference>
<dbReference type="AlphaFoldDB" id="A0A9P8GAQ2"/>
<feature type="region of interest" description="Disordered" evidence="1">
    <location>
        <begin position="521"/>
        <end position="574"/>
    </location>
</feature>
<feature type="compositionally biased region" description="Acidic residues" evidence="1">
    <location>
        <begin position="529"/>
        <end position="551"/>
    </location>
</feature>
<proteinExistence type="predicted"/>
<dbReference type="OrthoDB" id="5279008at2759"/>
<name>A0A9P8GAQ2_AURME</name>
<reference evidence="2" key="1">
    <citation type="journal article" date="2021" name="J Fungi (Basel)">
        <title>Virulence traits and population genomics of the black yeast Aureobasidium melanogenum.</title>
        <authorList>
            <person name="Cernosa A."/>
            <person name="Sun X."/>
            <person name="Gostincar C."/>
            <person name="Fang C."/>
            <person name="Gunde-Cimerman N."/>
            <person name="Song Z."/>
        </authorList>
    </citation>
    <scope>NUCLEOTIDE SEQUENCE</scope>
    <source>
        <strain evidence="2">EXF-8016</strain>
    </source>
</reference>
<accession>A0A9P8GAQ2</accession>
<dbReference type="Proteomes" id="UP000767238">
    <property type="component" value="Unassembled WGS sequence"/>
</dbReference>
<feature type="non-terminal residue" evidence="2">
    <location>
        <position position="1"/>
    </location>
</feature>
<evidence type="ECO:0000256" key="1">
    <source>
        <dbReference type="SAM" id="MobiDB-lite"/>
    </source>
</evidence>
<reference evidence="2" key="2">
    <citation type="submission" date="2021-08" db="EMBL/GenBank/DDBJ databases">
        <authorList>
            <person name="Gostincar C."/>
            <person name="Sun X."/>
            <person name="Song Z."/>
            <person name="Gunde-Cimerman N."/>
        </authorList>
    </citation>
    <scope>NUCLEOTIDE SEQUENCE</scope>
    <source>
        <strain evidence="2">EXF-8016</strain>
    </source>
</reference>